<evidence type="ECO:0000313" key="2">
    <source>
        <dbReference type="EMBL" id="GGK19502.1"/>
    </source>
</evidence>
<keyword evidence="1" id="KW-0812">Transmembrane</keyword>
<name>A0A8J3BJT3_9FLAO</name>
<comment type="caution">
    <text evidence="2">The sequence shown here is derived from an EMBL/GenBank/DDBJ whole genome shotgun (WGS) entry which is preliminary data.</text>
</comment>
<evidence type="ECO:0000313" key="3">
    <source>
        <dbReference type="Proteomes" id="UP000612329"/>
    </source>
</evidence>
<keyword evidence="1" id="KW-0472">Membrane</keyword>
<keyword evidence="1" id="KW-1133">Transmembrane helix</keyword>
<dbReference type="AlphaFoldDB" id="A0A8J3BJT3"/>
<protein>
    <submittedName>
        <fullName evidence="2">Uncharacterized protein</fullName>
    </submittedName>
</protein>
<sequence>MCTQAMAIITIGGTGLITIIGDMAGILGVTTIGTDRIITAVITIVGLITIHTAITIMEIRITMVATMAIMAIMCTAEEDFHTVRPDEAVYHQIIVQAQLEAAMQILRHIIHPEEALPILPL</sequence>
<feature type="transmembrane region" description="Helical" evidence="1">
    <location>
        <begin position="7"/>
        <end position="31"/>
    </location>
</feature>
<keyword evidence="3" id="KW-1185">Reference proteome</keyword>
<dbReference type="EMBL" id="BMNR01000002">
    <property type="protein sequence ID" value="GGK19502.1"/>
    <property type="molecule type" value="Genomic_DNA"/>
</dbReference>
<evidence type="ECO:0000256" key="1">
    <source>
        <dbReference type="SAM" id="Phobius"/>
    </source>
</evidence>
<feature type="transmembrane region" description="Helical" evidence="1">
    <location>
        <begin position="37"/>
        <end position="57"/>
    </location>
</feature>
<proteinExistence type="predicted"/>
<gene>
    <name evidence="2" type="ORF">GCM10007962_11990</name>
</gene>
<organism evidence="2 3">
    <name type="scientific">Yeosuana aromativorans</name>
    <dbReference type="NCBI Taxonomy" id="288019"/>
    <lineage>
        <taxon>Bacteria</taxon>
        <taxon>Pseudomonadati</taxon>
        <taxon>Bacteroidota</taxon>
        <taxon>Flavobacteriia</taxon>
        <taxon>Flavobacteriales</taxon>
        <taxon>Flavobacteriaceae</taxon>
        <taxon>Yeosuana</taxon>
    </lineage>
</organism>
<reference evidence="2" key="1">
    <citation type="journal article" date="2014" name="Int. J. Syst. Evol. Microbiol.">
        <title>Complete genome sequence of Corynebacterium casei LMG S-19264T (=DSM 44701T), isolated from a smear-ripened cheese.</title>
        <authorList>
            <consortium name="US DOE Joint Genome Institute (JGI-PGF)"/>
            <person name="Walter F."/>
            <person name="Albersmeier A."/>
            <person name="Kalinowski J."/>
            <person name="Ruckert C."/>
        </authorList>
    </citation>
    <scope>NUCLEOTIDE SEQUENCE</scope>
    <source>
        <strain evidence="2">JCM 12862</strain>
    </source>
</reference>
<accession>A0A8J3BJT3</accession>
<reference evidence="2" key="2">
    <citation type="submission" date="2020-09" db="EMBL/GenBank/DDBJ databases">
        <authorList>
            <person name="Sun Q."/>
            <person name="Ohkuma M."/>
        </authorList>
    </citation>
    <scope>NUCLEOTIDE SEQUENCE</scope>
    <source>
        <strain evidence="2">JCM 12862</strain>
    </source>
</reference>
<dbReference type="Proteomes" id="UP000612329">
    <property type="component" value="Unassembled WGS sequence"/>
</dbReference>